<keyword evidence="2" id="KW-1185">Reference proteome</keyword>
<name>A1C8S0_ASPCL</name>
<evidence type="ECO:0000313" key="1">
    <source>
        <dbReference type="EMBL" id="EAW13707.1"/>
    </source>
</evidence>
<organism evidence="1 2">
    <name type="scientific">Aspergillus clavatus (strain ATCC 1007 / CBS 513.65 / DSM 816 / NCTC 3887 / NRRL 1 / QM 1276 / 107)</name>
    <dbReference type="NCBI Taxonomy" id="344612"/>
    <lineage>
        <taxon>Eukaryota</taxon>
        <taxon>Fungi</taxon>
        <taxon>Dikarya</taxon>
        <taxon>Ascomycota</taxon>
        <taxon>Pezizomycotina</taxon>
        <taxon>Eurotiomycetes</taxon>
        <taxon>Eurotiomycetidae</taxon>
        <taxon>Eurotiales</taxon>
        <taxon>Aspergillaceae</taxon>
        <taxon>Aspergillus</taxon>
        <taxon>Aspergillus subgen. Fumigati</taxon>
    </lineage>
</organism>
<dbReference type="VEuPathDB" id="FungiDB:ACLA_044270"/>
<dbReference type="OrthoDB" id="3437411at2759"/>
<dbReference type="EMBL" id="DS027046">
    <property type="protein sequence ID" value="EAW13707.1"/>
    <property type="molecule type" value="Genomic_DNA"/>
</dbReference>
<dbReference type="Proteomes" id="UP000006701">
    <property type="component" value="Unassembled WGS sequence"/>
</dbReference>
<protein>
    <submittedName>
        <fullName evidence="1">Uncharacterized protein</fullName>
    </submittedName>
</protein>
<reference evidence="1 2" key="1">
    <citation type="journal article" date="2008" name="PLoS Genet.">
        <title>Genomic islands in the pathogenic filamentous fungus Aspergillus fumigatus.</title>
        <authorList>
            <person name="Fedorova N.D."/>
            <person name="Khaldi N."/>
            <person name="Joardar V.S."/>
            <person name="Maiti R."/>
            <person name="Amedeo P."/>
            <person name="Anderson M.J."/>
            <person name="Crabtree J."/>
            <person name="Silva J.C."/>
            <person name="Badger J.H."/>
            <person name="Albarraq A."/>
            <person name="Angiuoli S."/>
            <person name="Bussey H."/>
            <person name="Bowyer P."/>
            <person name="Cotty P.J."/>
            <person name="Dyer P.S."/>
            <person name="Egan A."/>
            <person name="Galens K."/>
            <person name="Fraser-Liggett C.M."/>
            <person name="Haas B.J."/>
            <person name="Inman J.M."/>
            <person name="Kent R."/>
            <person name="Lemieux S."/>
            <person name="Malavazi I."/>
            <person name="Orvis J."/>
            <person name="Roemer T."/>
            <person name="Ronning C.M."/>
            <person name="Sundaram J.P."/>
            <person name="Sutton G."/>
            <person name="Turner G."/>
            <person name="Venter J.C."/>
            <person name="White O.R."/>
            <person name="Whitty B.R."/>
            <person name="Youngman P."/>
            <person name="Wolfe K.H."/>
            <person name="Goldman G.H."/>
            <person name="Wortman J.R."/>
            <person name="Jiang B."/>
            <person name="Denning D.W."/>
            <person name="Nierman W.C."/>
        </authorList>
    </citation>
    <scope>NUCLEOTIDE SEQUENCE [LARGE SCALE GENOMIC DNA]</scope>
    <source>
        <strain evidence="2">ATCC 1007 / CBS 513.65 / DSM 816 / NCTC 3887 / NRRL 1</strain>
    </source>
</reference>
<dbReference type="HOGENOM" id="CLU_1874969_0_0_1"/>
<proteinExistence type="predicted"/>
<dbReference type="GeneID" id="4707315"/>
<evidence type="ECO:0000313" key="2">
    <source>
        <dbReference type="Proteomes" id="UP000006701"/>
    </source>
</evidence>
<dbReference type="RefSeq" id="XP_001275133.1">
    <property type="nucleotide sequence ID" value="XM_001275132.1"/>
</dbReference>
<gene>
    <name evidence="1" type="ORF">ACLA_044270</name>
</gene>
<accession>A1C8S0</accession>
<dbReference type="KEGG" id="act:ACLA_044270"/>
<sequence>MTKPYFNYTRYYRTGGEHRRGGRADAERFRTEPLPESFWDQAQSLKAIEYRCHFTVLPCGGNQYRYGESDRIFGELLAAKAGVPMYPRGTNATHDEQLDALKSLFEASSSSLKSKHGLDECIPHAKHVEDPDDEPH</sequence>
<dbReference type="AlphaFoldDB" id="A1C8S0"/>